<name>A0A8H3HJP2_9AGAM</name>
<evidence type="ECO:0000256" key="3">
    <source>
        <dbReference type="ARBA" id="ARBA00022741"/>
    </source>
</evidence>
<dbReference type="SUPFAM" id="SSF69012">
    <property type="entry name" value="alpha-ketoacid dehydrogenase kinase, N-terminal domain"/>
    <property type="match status" value="2"/>
</dbReference>
<comment type="caution">
    <text evidence="10">The sequence shown here is derived from an EMBL/GenBank/DDBJ whole genome shotgun (WGS) entry which is preliminary data.</text>
</comment>
<dbReference type="PANTHER" id="PTHR11947">
    <property type="entry name" value="PYRUVATE DEHYDROGENASE KINASE"/>
    <property type="match status" value="1"/>
</dbReference>
<comment type="similarity">
    <text evidence="1 8">Belongs to the PDK/BCKDK protein kinase family.</text>
</comment>
<dbReference type="GO" id="GO:0010906">
    <property type="term" value="P:regulation of glucose metabolic process"/>
    <property type="evidence" value="ECO:0007669"/>
    <property type="project" value="TreeGrafter"/>
</dbReference>
<comment type="catalytic activity">
    <reaction evidence="7">
        <text>L-seryl-[pyruvate dehydrogenase E1 alpha subunit] + ATP = O-phospho-L-seryl-[pyruvate dehydrogenase E1 alpha subunit] + ADP + H(+)</text>
        <dbReference type="Rhea" id="RHEA:23052"/>
        <dbReference type="Rhea" id="RHEA-COMP:13689"/>
        <dbReference type="Rhea" id="RHEA-COMP:13690"/>
        <dbReference type="ChEBI" id="CHEBI:15378"/>
        <dbReference type="ChEBI" id="CHEBI:29999"/>
        <dbReference type="ChEBI" id="CHEBI:30616"/>
        <dbReference type="ChEBI" id="CHEBI:83421"/>
        <dbReference type="ChEBI" id="CHEBI:456216"/>
        <dbReference type="EC" id="2.7.11.2"/>
    </reaction>
</comment>
<dbReference type="Gene3D" id="1.20.140.20">
    <property type="entry name" value="Alpha-ketoacid/pyruvate dehydrogenase kinase, N-terminal domain"/>
    <property type="match status" value="2"/>
</dbReference>
<keyword evidence="4 8" id="KW-0418">Kinase</keyword>
<sequence>MVLVRKATSLTEKLAHYASFPQTPVSLHQMVAFGRDPSPGKVLRAAKFLADELPIRLAHRIRDIDNSAHDLGKSSSFATVRNWYLESFEVTIFVFPSLSVHLTPVKEISSFPTIKLPPSTQRIFLPTATPNPFNVSLHQMAAFGRDPSPGKVLRAAKFLADELPIRLAHRIRDIDNSAHDLGKSPSFATVRNWYLQSFEEISSFPTIKLPPSTQRIFLPTATPNPFNGLATPLERRTAGSQRRFYVSPTTDGAWTPELLELNSQFIKVLERVRRRHDPTVYRVAYGVREFLRKSGGNGAQGTDEELHNWLDRFYMSRVSMRFLISQHMAISSPQPPPPHHVGVINEQTDIAGVLQDAIDAASFTCEEHYALHRAPRITLNCPPSLRFAYVPGHLNHIAFEILKNSLRATVEKTFAASDDEKFPDIRVDVIELPATDQIAIRVSDQGGGIKKEDLQMVWRYSYSTVGNEDIMDEDEDGMKGGTVRAPMAGYGYGLPLSRLYARYFGGDLRLESRYGEGTDATIILNRKACSLEPVH</sequence>
<evidence type="ECO:0000256" key="2">
    <source>
        <dbReference type="ARBA" id="ARBA00022679"/>
    </source>
</evidence>
<keyword evidence="6 8" id="KW-0496">Mitochondrion</keyword>
<evidence type="ECO:0000313" key="11">
    <source>
        <dbReference type="Proteomes" id="UP000663850"/>
    </source>
</evidence>
<dbReference type="SMART" id="SM00387">
    <property type="entry name" value="HATPase_c"/>
    <property type="match status" value="1"/>
</dbReference>
<evidence type="ECO:0000256" key="1">
    <source>
        <dbReference type="ARBA" id="ARBA00006155"/>
    </source>
</evidence>
<evidence type="ECO:0000259" key="9">
    <source>
        <dbReference type="PROSITE" id="PS50109"/>
    </source>
</evidence>
<comment type="subcellular location">
    <subcellularLocation>
        <location evidence="8">Mitochondrion matrix</location>
    </subcellularLocation>
</comment>
<dbReference type="GO" id="GO:0004740">
    <property type="term" value="F:pyruvate dehydrogenase (acetyl-transferring) kinase activity"/>
    <property type="evidence" value="ECO:0007669"/>
    <property type="project" value="UniProtKB-EC"/>
</dbReference>
<evidence type="ECO:0000256" key="4">
    <source>
        <dbReference type="ARBA" id="ARBA00022777"/>
    </source>
</evidence>
<dbReference type="InterPro" id="IPR036784">
    <property type="entry name" value="AK/P_DHK_N_sf"/>
</dbReference>
<dbReference type="EMBL" id="CAJMWZ010006456">
    <property type="protein sequence ID" value="CAE6522336.1"/>
    <property type="molecule type" value="Genomic_DNA"/>
</dbReference>
<feature type="domain" description="Histidine kinase" evidence="9">
    <location>
        <begin position="394"/>
        <end position="528"/>
    </location>
</feature>
<dbReference type="InterPro" id="IPR039028">
    <property type="entry name" value="BCKD/PDK"/>
</dbReference>
<dbReference type="Proteomes" id="UP000663850">
    <property type="component" value="Unassembled WGS sequence"/>
</dbReference>
<dbReference type="InterPro" id="IPR004358">
    <property type="entry name" value="Sig_transdc_His_kin-like_C"/>
</dbReference>
<dbReference type="AlphaFoldDB" id="A0A8H3HJP2"/>
<dbReference type="EC" id="2.7.11.-" evidence="8"/>
<dbReference type="Pfam" id="PF02518">
    <property type="entry name" value="HATPase_c"/>
    <property type="match status" value="1"/>
</dbReference>
<dbReference type="PANTHER" id="PTHR11947:SF3">
    <property type="entry name" value="[PYRUVATE DEHYDROGENASE (ACETYL-TRANSFERRING)] KINASE, MITOCHONDRIAL"/>
    <property type="match status" value="1"/>
</dbReference>
<dbReference type="InterPro" id="IPR018955">
    <property type="entry name" value="BCDHK/PDK_N"/>
</dbReference>
<keyword evidence="5 8" id="KW-0067">ATP-binding</keyword>
<dbReference type="GO" id="GO:0005759">
    <property type="term" value="C:mitochondrial matrix"/>
    <property type="evidence" value="ECO:0007669"/>
    <property type="project" value="UniProtKB-SubCell"/>
</dbReference>
<dbReference type="GO" id="GO:0005524">
    <property type="term" value="F:ATP binding"/>
    <property type="evidence" value="ECO:0007669"/>
    <property type="project" value="UniProtKB-UniRule"/>
</dbReference>
<evidence type="ECO:0000256" key="5">
    <source>
        <dbReference type="ARBA" id="ARBA00022840"/>
    </source>
</evidence>
<dbReference type="SUPFAM" id="SSF55874">
    <property type="entry name" value="ATPase domain of HSP90 chaperone/DNA topoisomerase II/histidine kinase"/>
    <property type="match status" value="1"/>
</dbReference>
<protein>
    <recommendedName>
        <fullName evidence="8">Protein-serine/threonine kinase</fullName>
        <ecNumber evidence="8">2.7.11.-</ecNumber>
    </recommendedName>
</protein>
<accession>A0A8H3HJP2</accession>
<evidence type="ECO:0000256" key="6">
    <source>
        <dbReference type="ARBA" id="ARBA00023128"/>
    </source>
</evidence>
<dbReference type="InterPro" id="IPR005467">
    <property type="entry name" value="His_kinase_dom"/>
</dbReference>
<reference evidence="10" key="1">
    <citation type="submission" date="2021-01" db="EMBL/GenBank/DDBJ databases">
        <authorList>
            <person name="Kaushik A."/>
        </authorList>
    </citation>
    <scope>NUCLEOTIDE SEQUENCE</scope>
    <source>
        <strain evidence="10">Type strain: AG8-Rh-89/</strain>
    </source>
</reference>
<dbReference type="PRINTS" id="PR00344">
    <property type="entry name" value="BCTRLSENSOR"/>
</dbReference>
<gene>
    <name evidence="10" type="ORF">RDB_LOCUS119797</name>
</gene>
<keyword evidence="3 8" id="KW-0547">Nucleotide-binding</keyword>
<dbReference type="Gene3D" id="3.30.565.10">
    <property type="entry name" value="Histidine kinase-like ATPase, C-terminal domain"/>
    <property type="match status" value="1"/>
</dbReference>
<dbReference type="InterPro" id="IPR003594">
    <property type="entry name" value="HATPase_dom"/>
</dbReference>
<dbReference type="Pfam" id="PF10436">
    <property type="entry name" value="BCDHK_Adom3"/>
    <property type="match status" value="2"/>
</dbReference>
<evidence type="ECO:0000313" key="10">
    <source>
        <dbReference type="EMBL" id="CAE6522336.1"/>
    </source>
</evidence>
<proteinExistence type="inferred from homology"/>
<organism evidence="10 11">
    <name type="scientific">Rhizoctonia solani</name>
    <dbReference type="NCBI Taxonomy" id="456999"/>
    <lineage>
        <taxon>Eukaryota</taxon>
        <taxon>Fungi</taxon>
        <taxon>Dikarya</taxon>
        <taxon>Basidiomycota</taxon>
        <taxon>Agaricomycotina</taxon>
        <taxon>Agaricomycetes</taxon>
        <taxon>Cantharellales</taxon>
        <taxon>Ceratobasidiaceae</taxon>
        <taxon>Rhizoctonia</taxon>
    </lineage>
</organism>
<evidence type="ECO:0000256" key="8">
    <source>
        <dbReference type="RuleBase" id="RU366032"/>
    </source>
</evidence>
<dbReference type="PROSITE" id="PS50109">
    <property type="entry name" value="HIS_KIN"/>
    <property type="match status" value="1"/>
</dbReference>
<keyword evidence="2 8" id="KW-0808">Transferase</keyword>
<evidence type="ECO:0000256" key="7">
    <source>
        <dbReference type="ARBA" id="ARBA00048201"/>
    </source>
</evidence>
<dbReference type="InterPro" id="IPR036890">
    <property type="entry name" value="HATPase_C_sf"/>
</dbReference>